<name>A0ABT4SSH9_9ACTN</name>
<dbReference type="RefSeq" id="WP_271275494.1">
    <property type="nucleotide sequence ID" value="NZ_BAABFD010000003.1"/>
</dbReference>
<proteinExistence type="predicted"/>
<comment type="caution">
    <text evidence="2">The sequence shown here is derived from an EMBL/GenBank/DDBJ whole genome shotgun (WGS) entry which is preliminary data.</text>
</comment>
<reference evidence="2 3" key="1">
    <citation type="submission" date="2022-11" db="EMBL/GenBank/DDBJ databases">
        <title>Nonomuraea corallina sp. nov., a new species of the genus Nonomuraea isolated from sea side sediment in Thai sea.</title>
        <authorList>
            <person name="Ngamcharungchit C."/>
            <person name="Matsumoto A."/>
            <person name="Suriyachadkun C."/>
            <person name="Panbangred W."/>
            <person name="Inahashi Y."/>
            <person name="Intra B."/>
        </authorList>
    </citation>
    <scope>NUCLEOTIDE SEQUENCE [LARGE SCALE GENOMIC DNA]</scope>
    <source>
        <strain evidence="2 3">DSM 43553</strain>
    </source>
</reference>
<evidence type="ECO:0000256" key="1">
    <source>
        <dbReference type="SAM" id="MobiDB-lite"/>
    </source>
</evidence>
<feature type="compositionally biased region" description="Polar residues" evidence="1">
    <location>
        <begin position="60"/>
        <end position="75"/>
    </location>
</feature>
<accession>A0ABT4SSH9</accession>
<sequence length="75" mass="8184">MAAPIRAHETPRSRSRSTQTWRLASTWALTAAMRGRKSRISWSDMVSGQGISAVDDDSRGISSTALHSPTHSSQM</sequence>
<feature type="region of interest" description="Disordered" evidence="1">
    <location>
        <begin position="36"/>
        <end position="75"/>
    </location>
</feature>
<organism evidence="2 3">
    <name type="scientific">Nonomuraea ferruginea</name>
    <dbReference type="NCBI Taxonomy" id="46174"/>
    <lineage>
        <taxon>Bacteria</taxon>
        <taxon>Bacillati</taxon>
        <taxon>Actinomycetota</taxon>
        <taxon>Actinomycetes</taxon>
        <taxon>Streptosporangiales</taxon>
        <taxon>Streptosporangiaceae</taxon>
        <taxon>Nonomuraea</taxon>
    </lineage>
</organism>
<dbReference type="EMBL" id="JAPNUD010000010">
    <property type="protein sequence ID" value="MDA0640202.1"/>
    <property type="molecule type" value="Genomic_DNA"/>
</dbReference>
<keyword evidence="3" id="KW-1185">Reference proteome</keyword>
<dbReference type="Proteomes" id="UP001212498">
    <property type="component" value="Unassembled WGS sequence"/>
</dbReference>
<evidence type="ECO:0000313" key="2">
    <source>
        <dbReference type="EMBL" id="MDA0640202.1"/>
    </source>
</evidence>
<evidence type="ECO:0000313" key="3">
    <source>
        <dbReference type="Proteomes" id="UP001212498"/>
    </source>
</evidence>
<feature type="compositionally biased region" description="Polar residues" evidence="1">
    <location>
        <begin position="40"/>
        <end position="50"/>
    </location>
</feature>
<gene>
    <name evidence="2" type="ORF">OUY24_06190</name>
</gene>
<protein>
    <submittedName>
        <fullName evidence="2">Uncharacterized protein</fullName>
    </submittedName>
</protein>